<sequence length="63" mass="7466">MNLKHISIFNLIEIFRGKRKEVLNTISPKTHCEQNHISDFYCDAERPHVTSNTIGLNQQRKNW</sequence>
<gene>
    <name evidence="1" type="ORF">GCM10023311_13600</name>
</gene>
<reference evidence="2" key="1">
    <citation type="journal article" date="2019" name="Int. J. Syst. Evol. Microbiol.">
        <title>The Global Catalogue of Microorganisms (GCM) 10K type strain sequencing project: providing services to taxonomists for standard genome sequencing and annotation.</title>
        <authorList>
            <consortium name="The Broad Institute Genomics Platform"/>
            <consortium name="The Broad Institute Genome Sequencing Center for Infectious Disease"/>
            <person name="Wu L."/>
            <person name="Ma J."/>
        </authorList>
    </citation>
    <scope>NUCLEOTIDE SEQUENCE [LARGE SCALE GENOMIC DNA]</scope>
    <source>
        <strain evidence="2">JCM 18274</strain>
    </source>
</reference>
<protein>
    <submittedName>
        <fullName evidence="1">Uncharacterized protein</fullName>
    </submittedName>
</protein>
<accession>A0ABP9EZ49</accession>
<dbReference type="Proteomes" id="UP001500433">
    <property type="component" value="Unassembled WGS sequence"/>
</dbReference>
<dbReference type="EMBL" id="BAABJH010000001">
    <property type="protein sequence ID" value="GAA4890630.1"/>
    <property type="molecule type" value="Genomic_DNA"/>
</dbReference>
<proteinExistence type="predicted"/>
<organism evidence="1 2">
    <name type="scientific">Flaviramulus aquimarinus</name>
    <dbReference type="NCBI Taxonomy" id="1170456"/>
    <lineage>
        <taxon>Bacteria</taxon>
        <taxon>Pseudomonadati</taxon>
        <taxon>Bacteroidota</taxon>
        <taxon>Flavobacteriia</taxon>
        <taxon>Flavobacteriales</taxon>
        <taxon>Flavobacteriaceae</taxon>
        <taxon>Flaviramulus</taxon>
    </lineage>
</organism>
<name>A0ABP9EZ49_9FLAO</name>
<comment type="caution">
    <text evidence="1">The sequence shown here is derived from an EMBL/GenBank/DDBJ whole genome shotgun (WGS) entry which is preliminary data.</text>
</comment>
<keyword evidence="2" id="KW-1185">Reference proteome</keyword>
<evidence type="ECO:0000313" key="2">
    <source>
        <dbReference type="Proteomes" id="UP001500433"/>
    </source>
</evidence>
<dbReference type="RefSeq" id="WP_345273335.1">
    <property type="nucleotide sequence ID" value="NZ_BAABJH010000001.1"/>
</dbReference>
<evidence type="ECO:0000313" key="1">
    <source>
        <dbReference type="EMBL" id="GAA4890630.1"/>
    </source>
</evidence>